<accession>W2TNF6</accession>
<dbReference type="SUPFAM" id="SSF50494">
    <property type="entry name" value="Trypsin-like serine proteases"/>
    <property type="match status" value="1"/>
</dbReference>
<evidence type="ECO:0008006" key="3">
    <source>
        <dbReference type="Google" id="ProtNLM"/>
    </source>
</evidence>
<protein>
    <recommendedName>
        <fullName evidence="3">Peptidase S1 domain-containing protein</fullName>
    </recommendedName>
</protein>
<dbReference type="Proteomes" id="UP000053676">
    <property type="component" value="Unassembled WGS sequence"/>
</dbReference>
<proteinExistence type="predicted"/>
<dbReference type="AlphaFoldDB" id="W2TNF6"/>
<evidence type="ECO:0000313" key="1">
    <source>
        <dbReference type="EMBL" id="ETN83283.1"/>
    </source>
</evidence>
<dbReference type="STRING" id="51031.W2TNF6"/>
<name>W2TNF6_NECAM</name>
<keyword evidence="2" id="KW-1185">Reference proteome</keyword>
<organism evidence="1 2">
    <name type="scientific">Necator americanus</name>
    <name type="common">Human hookworm</name>
    <dbReference type="NCBI Taxonomy" id="51031"/>
    <lineage>
        <taxon>Eukaryota</taxon>
        <taxon>Metazoa</taxon>
        <taxon>Ecdysozoa</taxon>
        <taxon>Nematoda</taxon>
        <taxon>Chromadorea</taxon>
        <taxon>Rhabditida</taxon>
        <taxon>Rhabditina</taxon>
        <taxon>Rhabditomorpha</taxon>
        <taxon>Strongyloidea</taxon>
        <taxon>Ancylostomatidae</taxon>
        <taxon>Bunostominae</taxon>
        <taxon>Necator</taxon>
    </lineage>
</organism>
<dbReference type="OrthoDB" id="6376138at2759"/>
<dbReference type="KEGG" id="nai:NECAME_17524"/>
<dbReference type="EMBL" id="KI658245">
    <property type="protein sequence ID" value="ETN83283.1"/>
    <property type="molecule type" value="Genomic_DNA"/>
</dbReference>
<reference evidence="2" key="1">
    <citation type="journal article" date="2014" name="Nat. Genet.">
        <title>Genome of the human hookworm Necator americanus.</title>
        <authorList>
            <person name="Tang Y.T."/>
            <person name="Gao X."/>
            <person name="Rosa B.A."/>
            <person name="Abubucker S."/>
            <person name="Hallsworth-Pepin K."/>
            <person name="Martin J."/>
            <person name="Tyagi R."/>
            <person name="Heizer E."/>
            <person name="Zhang X."/>
            <person name="Bhonagiri-Palsikar V."/>
            <person name="Minx P."/>
            <person name="Warren W.C."/>
            <person name="Wang Q."/>
            <person name="Zhan B."/>
            <person name="Hotez P.J."/>
            <person name="Sternberg P.W."/>
            <person name="Dougall A."/>
            <person name="Gaze S.T."/>
            <person name="Mulvenna J."/>
            <person name="Sotillo J."/>
            <person name="Ranganathan S."/>
            <person name="Rabelo E.M."/>
            <person name="Wilson R.K."/>
            <person name="Felgner P.L."/>
            <person name="Bethony J."/>
            <person name="Hawdon J.M."/>
            <person name="Gasser R.B."/>
            <person name="Loukas A."/>
            <person name="Mitreva M."/>
        </authorList>
    </citation>
    <scope>NUCLEOTIDE SEQUENCE [LARGE SCALE GENOMIC DNA]</scope>
</reference>
<evidence type="ECO:0000313" key="2">
    <source>
        <dbReference type="Proteomes" id="UP000053676"/>
    </source>
</evidence>
<gene>
    <name evidence="1" type="ORF">NECAME_17524</name>
</gene>
<dbReference type="InterPro" id="IPR009003">
    <property type="entry name" value="Peptidase_S1_PA"/>
</dbReference>
<sequence length="66" mass="7259">MLVETSTLVRLLFIMITVLILTVLAATVTSHKCGKPPIPPRDIGKIVGGTIARPYSWPWQIELCAK</sequence>
<feature type="non-terminal residue" evidence="1">
    <location>
        <position position="66"/>
    </location>
</feature>